<organism evidence="2 3">
    <name type="scientific">Faecalibacterium prausnitzii</name>
    <dbReference type="NCBI Taxonomy" id="853"/>
    <lineage>
        <taxon>Bacteria</taxon>
        <taxon>Bacillati</taxon>
        <taxon>Bacillota</taxon>
        <taxon>Clostridia</taxon>
        <taxon>Eubacteriales</taxon>
        <taxon>Oscillospiraceae</taxon>
        <taxon>Faecalibacterium</taxon>
    </lineage>
</organism>
<gene>
    <name evidence="2" type="ORF">CGS58_06360</name>
</gene>
<feature type="transmembrane region" description="Helical" evidence="1">
    <location>
        <begin position="45"/>
        <end position="65"/>
    </location>
</feature>
<sequence length="259" mass="29999">MKEKIQSIKLNGMLCIIFIAITYLVTLNIENGFFHPNWWWMSNNFALTVSGGIAVGFAAGLAYAIQEYKNCKSETEAKLFFAAGWLYSTFSHMDKNITEALENPQQPAIESLLKTYVSEGNQANEIIKQTEYITILRNELKTNIENFKIEECAKVQEILRQAYFYYDIALNETKIDDLRSNKINRTVLISDPKVKRTLEILRKEIEDELPRMESLAEMVDRQTRKKYHWEEYKKYSDSHCASVTKLNGFEEFLKGGGTL</sequence>
<evidence type="ECO:0000256" key="1">
    <source>
        <dbReference type="SAM" id="Phobius"/>
    </source>
</evidence>
<keyword evidence="1" id="KW-1133">Transmembrane helix</keyword>
<evidence type="ECO:0000313" key="3">
    <source>
        <dbReference type="Proteomes" id="UP000220005"/>
    </source>
</evidence>
<accession>A0A2A7AR80</accession>
<dbReference type="EMBL" id="NMTY01000012">
    <property type="protein sequence ID" value="PDX81694.1"/>
    <property type="molecule type" value="Genomic_DNA"/>
</dbReference>
<keyword evidence="1" id="KW-0812">Transmembrane</keyword>
<feature type="transmembrane region" description="Helical" evidence="1">
    <location>
        <begin position="7"/>
        <end position="25"/>
    </location>
</feature>
<dbReference type="AlphaFoldDB" id="A0A2A7AR80"/>
<protein>
    <recommendedName>
        <fullName evidence="4">5-bromo-4-chloroindolyl phosphate hydrolysis protein</fullName>
    </recommendedName>
</protein>
<comment type="caution">
    <text evidence="2">The sequence shown here is derived from an EMBL/GenBank/DDBJ whole genome shotgun (WGS) entry which is preliminary data.</text>
</comment>
<dbReference type="RefSeq" id="WP_097839338.1">
    <property type="nucleotide sequence ID" value="NZ_NMTY01000012.1"/>
</dbReference>
<keyword evidence="1" id="KW-0472">Membrane</keyword>
<reference evidence="2 3" key="1">
    <citation type="journal article" date="2017" name="Front. Microbiol.">
        <title>New Insights into the Diversity of the Genus Faecalibacterium.</title>
        <authorList>
            <person name="Benevides L."/>
            <person name="Burman S."/>
            <person name="Martin R."/>
            <person name="Robert V."/>
            <person name="Thomas M."/>
            <person name="Miquel S."/>
            <person name="Chain F."/>
            <person name="Sokol H."/>
            <person name="Bermudez-Humaran L.G."/>
            <person name="Morrison M."/>
            <person name="Langella P."/>
            <person name="Azevedo V.A."/>
            <person name="Chatel J.M."/>
            <person name="Soares S."/>
        </authorList>
    </citation>
    <scope>NUCLEOTIDE SEQUENCE [LARGE SCALE GENOMIC DNA]</scope>
    <source>
        <strain evidence="2 3">CNCM I 4575</strain>
    </source>
</reference>
<dbReference type="Proteomes" id="UP000220005">
    <property type="component" value="Unassembled WGS sequence"/>
</dbReference>
<evidence type="ECO:0000313" key="2">
    <source>
        <dbReference type="EMBL" id="PDX81694.1"/>
    </source>
</evidence>
<evidence type="ECO:0008006" key="4">
    <source>
        <dbReference type="Google" id="ProtNLM"/>
    </source>
</evidence>
<proteinExistence type="predicted"/>
<name>A0A2A7AR80_9FIRM</name>